<name>A0A6A0HD22_HYAAZ</name>
<dbReference type="InterPro" id="IPR036719">
    <property type="entry name" value="Neuro-gated_channel_TM_sf"/>
</dbReference>
<organism evidence="2">
    <name type="scientific">Hyalella azteca</name>
    <name type="common">Amphipod</name>
    <dbReference type="NCBI Taxonomy" id="294128"/>
    <lineage>
        <taxon>Eukaryota</taxon>
        <taxon>Metazoa</taxon>
        <taxon>Ecdysozoa</taxon>
        <taxon>Arthropoda</taxon>
        <taxon>Crustacea</taxon>
        <taxon>Multicrustacea</taxon>
        <taxon>Malacostraca</taxon>
        <taxon>Eumalacostraca</taxon>
        <taxon>Peracarida</taxon>
        <taxon>Amphipoda</taxon>
        <taxon>Senticaudata</taxon>
        <taxon>Talitrida</taxon>
        <taxon>Talitroidea</taxon>
        <taxon>Hyalellidae</taxon>
        <taxon>Hyalella</taxon>
    </lineage>
</organism>
<reference evidence="2" key="3">
    <citation type="submission" date="2019-06" db="EMBL/GenBank/DDBJ databases">
        <authorList>
            <person name="Poynton C."/>
            <person name="Hasenbein S."/>
            <person name="Benoit J.B."/>
            <person name="Sepulveda M.S."/>
            <person name="Poelchau M.F."/>
            <person name="Murali S.C."/>
            <person name="Chen S."/>
            <person name="Glastad K.M."/>
            <person name="Werren J.H."/>
            <person name="Vineis J.H."/>
            <person name="Bowen J.L."/>
            <person name="Friedrich M."/>
            <person name="Jones J."/>
            <person name="Robertson H.M."/>
            <person name="Feyereisen R."/>
            <person name="Mechler-Hickson A."/>
            <person name="Mathers N."/>
            <person name="Lee C.E."/>
            <person name="Colbourne J.K."/>
            <person name="Biales A."/>
            <person name="Johnston J.S."/>
            <person name="Wellborn G.A."/>
            <person name="Rosendale A.J."/>
            <person name="Cridge A.G."/>
            <person name="Munoz-Torres M.C."/>
            <person name="Bain P.A."/>
            <person name="Manny A.R."/>
            <person name="Major K.M."/>
            <person name="Lambert F.N."/>
            <person name="Vulpe C.D."/>
            <person name="Tuck P."/>
            <person name="Blalock B.J."/>
            <person name="Lin Y.-Y."/>
            <person name="Smith M.E."/>
            <person name="Ochoa-Acuna H."/>
            <person name="Chen M.-J.M."/>
            <person name="Childers C.P."/>
            <person name="Qu J."/>
            <person name="Dugan S."/>
            <person name="Lee S.L."/>
            <person name="Chao H."/>
            <person name="Dinh H."/>
            <person name="Han Y."/>
            <person name="Doddapaneni H."/>
            <person name="Worley K.C."/>
            <person name="Muzny D.M."/>
            <person name="Gibbs R.A."/>
            <person name="Richards S."/>
        </authorList>
    </citation>
    <scope>NUCLEOTIDE SEQUENCE</scope>
    <source>
        <strain evidence="2">HAZT.00-mixed</strain>
        <tissue evidence="2">Whole organism</tissue>
    </source>
</reference>
<gene>
    <name evidence="2" type="ORF">HAZT_HAZT002360</name>
</gene>
<proteinExistence type="predicted"/>
<accession>A0A6A0HD22</accession>
<dbReference type="Proteomes" id="UP000711488">
    <property type="component" value="Unassembled WGS sequence"/>
</dbReference>
<feature type="non-terminal residue" evidence="2">
    <location>
        <position position="181"/>
    </location>
</feature>
<reference evidence="2" key="1">
    <citation type="submission" date="2014-08" db="EMBL/GenBank/DDBJ databases">
        <authorList>
            <person name="Murali S."/>
            <person name="Richards S."/>
            <person name="Bandaranaike D."/>
            <person name="Bellair M."/>
            <person name="Blankenburg K."/>
            <person name="Chao H."/>
            <person name="Dinh H."/>
            <person name="Doddapaneni H."/>
            <person name="Dugan-Rocha S."/>
            <person name="Elkadiri S."/>
            <person name="Gnanaolivu R."/>
            <person name="Hughes D."/>
            <person name="Lee S."/>
            <person name="Li M."/>
            <person name="Ming W."/>
            <person name="Munidasa M."/>
            <person name="Muniz J."/>
            <person name="Nguyen L."/>
            <person name="Osuji N."/>
            <person name="Pu L.-L."/>
            <person name="Puazo M."/>
            <person name="Skinner E."/>
            <person name="Qu C."/>
            <person name="Quiroz J."/>
            <person name="Raj R."/>
            <person name="Weissenberger G."/>
            <person name="Xin Y."/>
            <person name="Zou X."/>
            <person name="Han Y."/>
            <person name="Worley K."/>
            <person name="Muzny D."/>
            <person name="Gibbs R."/>
        </authorList>
    </citation>
    <scope>NUCLEOTIDE SEQUENCE</scope>
    <source>
        <strain evidence="2">HAZT.00-mixed</strain>
        <tissue evidence="2">Whole organism</tissue>
    </source>
</reference>
<sequence>MAPWVRRVFIHILPRLLIMKRPQYQNNKHGLWGSSAKVNGKTAANSDGSQVPLHEYTTELSSLYKPDYAYDATSIQPPLLADDFTTQLADSGFPLTCRIHGAKNIHQQDQTDQPEADPSQTDVEGAVPFVSSPTEAPAPKILPFGTSLAHDLTHCSMEVHRACWCVNFIAEHTRCKEDSTK</sequence>
<protein>
    <submittedName>
        <fullName evidence="2">Uncharacterized protein</fullName>
    </submittedName>
</protein>
<dbReference type="EMBL" id="JQDR03002797">
    <property type="protein sequence ID" value="KAA0202895.1"/>
    <property type="molecule type" value="Genomic_DNA"/>
</dbReference>
<comment type="caution">
    <text evidence="2">The sequence shown here is derived from an EMBL/GenBank/DDBJ whole genome shotgun (WGS) entry which is preliminary data.</text>
</comment>
<dbReference type="AlphaFoldDB" id="A0A6A0HD22"/>
<reference evidence="2" key="2">
    <citation type="journal article" date="2018" name="Environ. Sci. Technol.">
        <title>The Toxicogenome of Hyalella azteca: A Model for Sediment Ecotoxicology and Evolutionary Toxicology.</title>
        <authorList>
            <person name="Poynton H.C."/>
            <person name="Hasenbein S."/>
            <person name="Benoit J.B."/>
            <person name="Sepulveda M.S."/>
            <person name="Poelchau M.F."/>
            <person name="Hughes D.S.T."/>
            <person name="Murali S.C."/>
            <person name="Chen S."/>
            <person name="Glastad K.M."/>
            <person name="Goodisman M.A.D."/>
            <person name="Werren J.H."/>
            <person name="Vineis J.H."/>
            <person name="Bowen J.L."/>
            <person name="Friedrich M."/>
            <person name="Jones J."/>
            <person name="Robertson H.M."/>
            <person name="Feyereisen R."/>
            <person name="Mechler-Hickson A."/>
            <person name="Mathers N."/>
            <person name="Lee C.E."/>
            <person name="Colbourne J.K."/>
            <person name="Biales A."/>
            <person name="Johnston J.S."/>
            <person name="Wellborn G.A."/>
            <person name="Rosendale A.J."/>
            <person name="Cridge A.G."/>
            <person name="Munoz-Torres M.C."/>
            <person name="Bain P.A."/>
            <person name="Manny A.R."/>
            <person name="Major K.M."/>
            <person name="Lambert F.N."/>
            <person name="Vulpe C.D."/>
            <person name="Tuck P."/>
            <person name="Blalock B.J."/>
            <person name="Lin Y.Y."/>
            <person name="Smith M.E."/>
            <person name="Ochoa-Acuna H."/>
            <person name="Chen M.M."/>
            <person name="Childers C.P."/>
            <person name="Qu J."/>
            <person name="Dugan S."/>
            <person name="Lee S.L."/>
            <person name="Chao H."/>
            <person name="Dinh H."/>
            <person name="Han Y."/>
            <person name="Doddapaneni H."/>
            <person name="Worley K.C."/>
            <person name="Muzny D.M."/>
            <person name="Gibbs R.A."/>
            <person name="Richards S."/>
        </authorList>
    </citation>
    <scope>NUCLEOTIDE SEQUENCE</scope>
    <source>
        <strain evidence="2">HAZT.00-mixed</strain>
        <tissue evidence="2">Whole organism</tissue>
    </source>
</reference>
<evidence type="ECO:0000256" key="1">
    <source>
        <dbReference type="SAM" id="MobiDB-lite"/>
    </source>
</evidence>
<feature type="compositionally biased region" description="Polar residues" evidence="1">
    <location>
        <begin position="105"/>
        <end position="122"/>
    </location>
</feature>
<feature type="region of interest" description="Disordered" evidence="1">
    <location>
        <begin position="105"/>
        <end position="134"/>
    </location>
</feature>
<dbReference type="GO" id="GO:0006811">
    <property type="term" value="P:monoatomic ion transport"/>
    <property type="evidence" value="ECO:0007669"/>
    <property type="project" value="InterPro"/>
</dbReference>
<dbReference type="SUPFAM" id="SSF90112">
    <property type="entry name" value="Neurotransmitter-gated ion-channel transmembrane pore"/>
    <property type="match status" value="1"/>
</dbReference>
<dbReference type="GO" id="GO:0016020">
    <property type="term" value="C:membrane"/>
    <property type="evidence" value="ECO:0007669"/>
    <property type="project" value="InterPro"/>
</dbReference>
<evidence type="ECO:0000313" key="2">
    <source>
        <dbReference type="EMBL" id="KAA0202895.1"/>
    </source>
</evidence>